<accession>A0ABR0KZR0</accession>
<sequence length="104" mass="11574">IALTCINIASCYWALYKYARYFAKKHPKIVDDERAVEVVFRLEEDQPSTQPSRMPSLGRRMTVTAIGTRVSVTASLAAQEDAAAQKSLTDAGVEAQDFGARFRF</sequence>
<protein>
    <submittedName>
        <fullName evidence="1">Uncharacterized protein</fullName>
    </submittedName>
</protein>
<evidence type="ECO:0000313" key="1">
    <source>
        <dbReference type="EMBL" id="KAK5141233.1"/>
    </source>
</evidence>
<organism evidence="1 2">
    <name type="scientific">Rachicladosporium monterosium</name>
    <dbReference type="NCBI Taxonomy" id="1507873"/>
    <lineage>
        <taxon>Eukaryota</taxon>
        <taxon>Fungi</taxon>
        <taxon>Dikarya</taxon>
        <taxon>Ascomycota</taxon>
        <taxon>Pezizomycotina</taxon>
        <taxon>Dothideomycetes</taxon>
        <taxon>Dothideomycetidae</taxon>
        <taxon>Cladosporiales</taxon>
        <taxon>Cladosporiaceae</taxon>
        <taxon>Rachicladosporium</taxon>
    </lineage>
</organism>
<gene>
    <name evidence="1" type="ORF">LTR32_006154</name>
</gene>
<keyword evidence="2" id="KW-1185">Reference proteome</keyword>
<name>A0ABR0KZR0_9PEZI</name>
<dbReference type="EMBL" id="JAVRRR010000622">
    <property type="protein sequence ID" value="KAK5141233.1"/>
    <property type="molecule type" value="Genomic_DNA"/>
</dbReference>
<feature type="non-terminal residue" evidence="1">
    <location>
        <position position="1"/>
    </location>
</feature>
<evidence type="ECO:0000313" key="2">
    <source>
        <dbReference type="Proteomes" id="UP001308179"/>
    </source>
</evidence>
<dbReference type="Proteomes" id="UP001308179">
    <property type="component" value="Unassembled WGS sequence"/>
</dbReference>
<proteinExistence type="predicted"/>
<comment type="caution">
    <text evidence="1">The sequence shown here is derived from an EMBL/GenBank/DDBJ whole genome shotgun (WGS) entry which is preliminary data.</text>
</comment>
<reference evidence="1 2" key="1">
    <citation type="submission" date="2023-08" db="EMBL/GenBank/DDBJ databases">
        <title>Black Yeasts Isolated from many extreme environments.</title>
        <authorList>
            <person name="Coleine C."/>
            <person name="Stajich J.E."/>
            <person name="Selbmann L."/>
        </authorList>
    </citation>
    <scope>NUCLEOTIDE SEQUENCE [LARGE SCALE GENOMIC DNA]</scope>
    <source>
        <strain evidence="1 2">CCFEE 5386</strain>
    </source>
</reference>